<keyword evidence="3" id="KW-1185">Reference proteome</keyword>
<proteinExistence type="predicted"/>
<evidence type="ECO:0000313" key="3">
    <source>
        <dbReference type="Proteomes" id="UP001519460"/>
    </source>
</evidence>
<accession>A0ABD0M6Y7</accession>
<reference evidence="2 3" key="1">
    <citation type="journal article" date="2023" name="Sci. Data">
        <title>Genome assembly of the Korean intertidal mud-creeper Batillaria attramentaria.</title>
        <authorList>
            <person name="Patra A.K."/>
            <person name="Ho P.T."/>
            <person name="Jun S."/>
            <person name="Lee S.J."/>
            <person name="Kim Y."/>
            <person name="Won Y.J."/>
        </authorList>
    </citation>
    <scope>NUCLEOTIDE SEQUENCE [LARGE SCALE GENOMIC DNA]</scope>
    <source>
        <strain evidence="2">Wonlab-2016</strain>
    </source>
</reference>
<comment type="caution">
    <text evidence="2">The sequence shown here is derived from an EMBL/GenBank/DDBJ whole genome shotgun (WGS) entry which is preliminary data.</text>
</comment>
<sequence length="380" mass="41468">MRIAVPERRLAGQSGTGDLTGTDVSMKAVSVYVGQASVTGMHLAALSGLDDFEQSTKSIVRTQSSEHYLSLAWFDFIPVTESFFPPASQSDLLSTVALNPALDPHTIAPIASTVQPTFMTLSLYGKHGPVTSHSNRGLGSTMSDMPSSRAQSQSAGMFILRVVIDWRRAGRFRLWSTFTVTLTTWTRSRRKNSGLALDRTGCSRNHLCYDSGLRAEVDLTDVQGPWSSFAADGLPYVGFPGLSLTPIQESPFLDSPLTERDFDRDGESERWKEPETRALVMEERANAKKLKASTGYNKRWGSETTTVTVETGGTEKSNGVTSSKSCSVNVQVMQTTFVPKDGAMSLPQKRSHVCKLLLFALFGFVVVAGIVIWVFSPAFT</sequence>
<evidence type="ECO:0000256" key="1">
    <source>
        <dbReference type="SAM" id="Phobius"/>
    </source>
</evidence>
<gene>
    <name evidence="2" type="ORF">BaRGS_00001079</name>
</gene>
<evidence type="ECO:0000313" key="2">
    <source>
        <dbReference type="EMBL" id="KAK7507144.1"/>
    </source>
</evidence>
<keyword evidence="1" id="KW-0472">Membrane</keyword>
<dbReference type="EMBL" id="JACVVK020000004">
    <property type="protein sequence ID" value="KAK7507144.1"/>
    <property type="molecule type" value="Genomic_DNA"/>
</dbReference>
<keyword evidence="1" id="KW-1133">Transmembrane helix</keyword>
<dbReference type="AlphaFoldDB" id="A0ABD0M6Y7"/>
<organism evidence="2 3">
    <name type="scientific">Batillaria attramentaria</name>
    <dbReference type="NCBI Taxonomy" id="370345"/>
    <lineage>
        <taxon>Eukaryota</taxon>
        <taxon>Metazoa</taxon>
        <taxon>Spiralia</taxon>
        <taxon>Lophotrochozoa</taxon>
        <taxon>Mollusca</taxon>
        <taxon>Gastropoda</taxon>
        <taxon>Caenogastropoda</taxon>
        <taxon>Sorbeoconcha</taxon>
        <taxon>Cerithioidea</taxon>
        <taxon>Batillariidae</taxon>
        <taxon>Batillaria</taxon>
    </lineage>
</organism>
<name>A0ABD0M6Y7_9CAEN</name>
<feature type="transmembrane region" description="Helical" evidence="1">
    <location>
        <begin position="356"/>
        <end position="375"/>
    </location>
</feature>
<dbReference type="Proteomes" id="UP001519460">
    <property type="component" value="Unassembled WGS sequence"/>
</dbReference>
<evidence type="ECO:0008006" key="4">
    <source>
        <dbReference type="Google" id="ProtNLM"/>
    </source>
</evidence>
<protein>
    <recommendedName>
        <fullName evidence="4">Transmembrane protein</fullName>
    </recommendedName>
</protein>
<keyword evidence="1" id="KW-0812">Transmembrane</keyword>